<dbReference type="InterPro" id="IPR036390">
    <property type="entry name" value="WH_DNA-bd_sf"/>
</dbReference>
<gene>
    <name evidence="2" type="ORF">HY544_03670</name>
</gene>
<reference evidence="2" key="1">
    <citation type="submission" date="2020-07" db="EMBL/GenBank/DDBJ databases">
        <title>Huge and variable diversity of episymbiotic CPR bacteria and DPANN archaea in groundwater ecosystems.</title>
        <authorList>
            <person name="He C.Y."/>
            <person name="Keren R."/>
            <person name="Whittaker M."/>
            <person name="Farag I.F."/>
            <person name="Doudna J."/>
            <person name="Cate J.H.D."/>
            <person name="Banfield J.F."/>
        </authorList>
    </citation>
    <scope>NUCLEOTIDE SEQUENCE</scope>
    <source>
        <strain evidence="2">NC_groundwater_1296_Ag_S-0.2um_52_80</strain>
    </source>
</reference>
<proteinExistence type="predicted"/>
<dbReference type="InterPro" id="IPR051797">
    <property type="entry name" value="TrmB-like"/>
</dbReference>
<dbReference type="Pfam" id="PF01978">
    <property type="entry name" value="TrmB"/>
    <property type="match status" value="1"/>
</dbReference>
<organism evidence="2 3">
    <name type="scientific">Candidatus Iainarchaeum sp</name>
    <dbReference type="NCBI Taxonomy" id="3101447"/>
    <lineage>
        <taxon>Archaea</taxon>
        <taxon>Candidatus Iainarchaeota</taxon>
        <taxon>Candidatus Iainarchaeia</taxon>
        <taxon>Candidatus Iainarchaeales</taxon>
        <taxon>Candidatus Iainarchaeaceae</taxon>
        <taxon>Candidatus Iainarchaeum</taxon>
    </lineage>
</organism>
<dbReference type="InterPro" id="IPR036388">
    <property type="entry name" value="WH-like_DNA-bd_sf"/>
</dbReference>
<dbReference type="Gene3D" id="1.10.10.10">
    <property type="entry name" value="Winged helix-like DNA-binding domain superfamily/Winged helix DNA-binding domain"/>
    <property type="match status" value="1"/>
</dbReference>
<name>A0A8T3YKL1_9ARCH</name>
<evidence type="ECO:0000313" key="2">
    <source>
        <dbReference type="EMBL" id="MBI4210575.1"/>
    </source>
</evidence>
<evidence type="ECO:0000313" key="3">
    <source>
        <dbReference type="Proteomes" id="UP000732298"/>
    </source>
</evidence>
<feature type="domain" description="Transcription regulator TrmB N-terminal" evidence="1">
    <location>
        <begin position="8"/>
        <end position="69"/>
    </location>
</feature>
<protein>
    <submittedName>
        <fullName evidence="2">TrmB family transcriptional regulator</fullName>
    </submittedName>
</protein>
<evidence type="ECO:0000259" key="1">
    <source>
        <dbReference type="Pfam" id="PF01978"/>
    </source>
</evidence>
<dbReference type="EMBL" id="JACQPB010000037">
    <property type="protein sequence ID" value="MBI4210575.1"/>
    <property type="molecule type" value="Genomic_DNA"/>
</dbReference>
<dbReference type="SUPFAM" id="SSF46785">
    <property type="entry name" value="Winged helix' DNA-binding domain"/>
    <property type="match status" value="1"/>
</dbReference>
<dbReference type="PANTHER" id="PTHR34293">
    <property type="entry name" value="HTH-TYPE TRANSCRIPTIONAL REGULATOR TRMBL2"/>
    <property type="match status" value="1"/>
</dbReference>
<dbReference type="AlphaFoldDB" id="A0A8T3YKL1"/>
<dbReference type="Proteomes" id="UP000732298">
    <property type="component" value="Unassembled WGS sequence"/>
</dbReference>
<dbReference type="PANTHER" id="PTHR34293:SF1">
    <property type="entry name" value="HTH-TYPE TRANSCRIPTIONAL REGULATOR TRMBL2"/>
    <property type="match status" value="1"/>
</dbReference>
<dbReference type="InterPro" id="IPR002831">
    <property type="entry name" value="Tscrpt_reg_TrmB_N"/>
</dbReference>
<accession>A0A8T3YKL1</accession>
<comment type="caution">
    <text evidence="2">The sequence shown here is derived from an EMBL/GenBank/DDBJ whole genome shotgun (WGS) entry which is preliminary data.</text>
</comment>
<sequence>MMMKETALRKFGFSEREIRIYLALLELDEATASSISKSTGMPRTLVYDILESLITKGVASHVIKSGRKYFSGLHPKNLVEHFESLERERKELLAKALPELLGLRKKGRSEKPKVEVYEGKDGVKSLFGDILRVGKEFLCFGSTGLSPEIIPYDLARFHRARINRKIPWRVIYNDDEPGRKRGKEVSGWKHTQVKFMEKTSPTTTYCYGSKIGIVVWAKERLLAVIIEDEVIAKSFREFFKLLWRSAHK</sequence>